<reference evidence="3 4" key="1">
    <citation type="journal article" date="2015" name="Fungal Genet. Biol.">
        <title>Evolution of novel wood decay mechanisms in Agaricales revealed by the genome sequences of Fistulina hepatica and Cylindrobasidium torrendii.</title>
        <authorList>
            <person name="Floudas D."/>
            <person name="Held B.W."/>
            <person name="Riley R."/>
            <person name="Nagy L.G."/>
            <person name="Koehler G."/>
            <person name="Ransdell A.S."/>
            <person name="Younus H."/>
            <person name="Chow J."/>
            <person name="Chiniquy J."/>
            <person name="Lipzen A."/>
            <person name="Tritt A."/>
            <person name="Sun H."/>
            <person name="Haridas S."/>
            <person name="LaButti K."/>
            <person name="Ohm R.A."/>
            <person name="Kues U."/>
            <person name="Blanchette R.A."/>
            <person name="Grigoriev I.V."/>
            <person name="Minto R.E."/>
            <person name="Hibbett D.S."/>
        </authorList>
    </citation>
    <scope>NUCLEOTIDE SEQUENCE [LARGE SCALE GENOMIC DNA]</scope>
    <source>
        <strain evidence="3 4">ATCC 64428</strain>
    </source>
</reference>
<accession>A0A0D7AGQ7</accession>
<feature type="chain" id="PRO_5002316482" evidence="2">
    <location>
        <begin position="32"/>
        <end position="194"/>
    </location>
</feature>
<feature type="signal peptide" evidence="2">
    <location>
        <begin position="1"/>
        <end position="31"/>
    </location>
</feature>
<organism evidence="3 4">
    <name type="scientific">Fistulina hepatica ATCC 64428</name>
    <dbReference type="NCBI Taxonomy" id="1128425"/>
    <lineage>
        <taxon>Eukaryota</taxon>
        <taxon>Fungi</taxon>
        <taxon>Dikarya</taxon>
        <taxon>Basidiomycota</taxon>
        <taxon>Agaricomycotina</taxon>
        <taxon>Agaricomycetes</taxon>
        <taxon>Agaricomycetidae</taxon>
        <taxon>Agaricales</taxon>
        <taxon>Fistulinaceae</taxon>
        <taxon>Fistulina</taxon>
    </lineage>
</organism>
<keyword evidence="4" id="KW-1185">Reference proteome</keyword>
<feature type="compositionally biased region" description="Basic and acidic residues" evidence="1">
    <location>
        <begin position="84"/>
        <end position="105"/>
    </location>
</feature>
<keyword evidence="2" id="KW-0732">Signal</keyword>
<evidence type="ECO:0000256" key="2">
    <source>
        <dbReference type="SAM" id="SignalP"/>
    </source>
</evidence>
<protein>
    <submittedName>
        <fullName evidence="3">Uncharacterized protein</fullName>
    </submittedName>
</protein>
<dbReference type="AlphaFoldDB" id="A0A0D7AGQ7"/>
<sequence length="194" mass="20921">MSARQRPFPTPQNTFYLLNLKLLFYAQNTNAAPVKTPNAHNQIPSACPNEPLVRKAALVCVEDAVAALTADEIDERALERLDLTDDASDAREDSSDGDADAKDDNEAMIEEADIATEDSSADPEMEADERKEDTADAVDSDALDSDALDSDALDTEALDTEALDSDTLDCVVLAEPVEVDDARADETSELIEDS</sequence>
<feature type="region of interest" description="Disordered" evidence="1">
    <location>
        <begin position="84"/>
        <end position="167"/>
    </location>
</feature>
<dbReference type="EMBL" id="KN881675">
    <property type="protein sequence ID" value="KIY50617.1"/>
    <property type="molecule type" value="Genomic_DNA"/>
</dbReference>
<evidence type="ECO:0000313" key="4">
    <source>
        <dbReference type="Proteomes" id="UP000054144"/>
    </source>
</evidence>
<evidence type="ECO:0000313" key="3">
    <source>
        <dbReference type="EMBL" id="KIY50617.1"/>
    </source>
</evidence>
<dbReference type="Proteomes" id="UP000054144">
    <property type="component" value="Unassembled WGS sequence"/>
</dbReference>
<gene>
    <name evidence="3" type="ORF">FISHEDRAFT_71654</name>
</gene>
<evidence type="ECO:0000256" key="1">
    <source>
        <dbReference type="SAM" id="MobiDB-lite"/>
    </source>
</evidence>
<feature type="compositionally biased region" description="Acidic residues" evidence="1">
    <location>
        <begin position="106"/>
        <end position="127"/>
    </location>
</feature>
<proteinExistence type="predicted"/>
<name>A0A0D7AGQ7_9AGAR</name>
<feature type="compositionally biased region" description="Acidic residues" evidence="1">
    <location>
        <begin position="135"/>
        <end position="167"/>
    </location>
</feature>